<gene>
    <name evidence="9" type="ORF">BASA50_002982</name>
</gene>
<dbReference type="Proteomes" id="UP001648503">
    <property type="component" value="Unassembled WGS sequence"/>
</dbReference>
<proteinExistence type="inferred from homology"/>
<dbReference type="PANTHER" id="PTHR21162">
    <property type="entry name" value="P53 AND DNA DAMAGE-REGULATED PROTEIN"/>
    <property type="match status" value="1"/>
</dbReference>
<dbReference type="EMBL" id="JAFCIX010000064">
    <property type="protein sequence ID" value="KAH6599468.1"/>
    <property type="molecule type" value="Genomic_DNA"/>
</dbReference>
<comment type="subunit">
    <text evidence="7">Component of the PAQosome complex which is responsible for the biogenesis of several protein complexes and which consists of R2TP complex members RUVBL1, RUVBL2, RPAP3 and PIH1D1, URI complex members PFDN2, PFDN6, PDRG1, UXT and URI1 as well as ASDURF, POLR2E and DNAAF10/WDR92.</text>
</comment>
<sequence>MITGTCAAEDRSLSFDRLEQAEVERLAEDILSERHLRIEYDRRRQELQQVLRLFREGKALAAENKPWMFSGGMFMKFPRDDAQQMLREDLAKINLEIDKCNDKIRQWTIELEQTERGADSARIKGLELKGVSQSEMGALSQLTKRS</sequence>
<dbReference type="CDD" id="cd22860">
    <property type="entry name" value="PDRG1"/>
    <property type="match status" value="1"/>
</dbReference>
<dbReference type="SUPFAM" id="SSF46579">
    <property type="entry name" value="Prefoldin"/>
    <property type="match status" value="1"/>
</dbReference>
<comment type="subcellular location">
    <subcellularLocation>
        <location evidence="2">Cytoplasm</location>
    </subcellularLocation>
</comment>
<name>A0ABQ8FJW9_9FUNG</name>
<dbReference type="InterPro" id="IPR030482">
    <property type="entry name" value="PDRG1"/>
</dbReference>
<dbReference type="InterPro" id="IPR002777">
    <property type="entry name" value="PFD_beta-like"/>
</dbReference>
<keyword evidence="6" id="KW-0143">Chaperone</keyword>
<evidence type="ECO:0000256" key="7">
    <source>
        <dbReference type="ARBA" id="ARBA00026022"/>
    </source>
</evidence>
<dbReference type="PANTHER" id="PTHR21162:SF0">
    <property type="entry name" value="P53 AND DNA DAMAGE-REGULATED PROTEIN 1"/>
    <property type="match status" value="1"/>
</dbReference>
<organism evidence="9 10">
    <name type="scientific">Batrachochytrium salamandrivorans</name>
    <dbReference type="NCBI Taxonomy" id="1357716"/>
    <lineage>
        <taxon>Eukaryota</taxon>
        <taxon>Fungi</taxon>
        <taxon>Fungi incertae sedis</taxon>
        <taxon>Chytridiomycota</taxon>
        <taxon>Chytridiomycota incertae sedis</taxon>
        <taxon>Chytridiomycetes</taxon>
        <taxon>Rhizophydiales</taxon>
        <taxon>Rhizophydiales incertae sedis</taxon>
        <taxon>Batrachochytrium</taxon>
    </lineage>
</organism>
<evidence type="ECO:0000256" key="5">
    <source>
        <dbReference type="ARBA" id="ARBA00022490"/>
    </source>
</evidence>
<evidence type="ECO:0000256" key="3">
    <source>
        <dbReference type="ARBA" id="ARBA00008045"/>
    </source>
</evidence>
<keyword evidence="10" id="KW-1185">Reference proteome</keyword>
<evidence type="ECO:0000256" key="8">
    <source>
        <dbReference type="SAM" id="Coils"/>
    </source>
</evidence>
<evidence type="ECO:0000256" key="1">
    <source>
        <dbReference type="ARBA" id="ARBA00003581"/>
    </source>
</evidence>
<keyword evidence="5" id="KW-0963">Cytoplasm</keyword>
<evidence type="ECO:0000313" key="9">
    <source>
        <dbReference type="EMBL" id="KAH6599468.1"/>
    </source>
</evidence>
<protein>
    <recommendedName>
        <fullName evidence="4">p53 and DNA damage-regulated protein 1</fullName>
    </recommendedName>
</protein>
<dbReference type="Pfam" id="PF01920">
    <property type="entry name" value="Prefoldin_2"/>
    <property type="match status" value="1"/>
</dbReference>
<keyword evidence="8" id="KW-0175">Coiled coil</keyword>
<feature type="coiled-coil region" evidence="8">
    <location>
        <begin position="83"/>
        <end position="117"/>
    </location>
</feature>
<evidence type="ECO:0000256" key="4">
    <source>
        <dbReference type="ARBA" id="ARBA00016313"/>
    </source>
</evidence>
<evidence type="ECO:0000256" key="6">
    <source>
        <dbReference type="ARBA" id="ARBA00023186"/>
    </source>
</evidence>
<comment type="caution">
    <text evidence="9">The sequence shown here is derived from an EMBL/GenBank/DDBJ whole genome shotgun (WGS) entry which is preliminary data.</text>
</comment>
<accession>A0ABQ8FJW9</accession>
<reference evidence="9 10" key="1">
    <citation type="submission" date="2021-02" db="EMBL/GenBank/DDBJ databases">
        <title>Variation within the Batrachochytrium salamandrivorans European outbreak.</title>
        <authorList>
            <person name="Kelly M."/>
            <person name="Pasmans F."/>
            <person name="Shea T.P."/>
            <person name="Munoz J.F."/>
            <person name="Carranza S."/>
            <person name="Cuomo C.A."/>
            <person name="Martel A."/>
        </authorList>
    </citation>
    <scope>NUCLEOTIDE SEQUENCE [LARGE SCALE GENOMIC DNA]</scope>
    <source>
        <strain evidence="9 10">AMFP18/2</strain>
    </source>
</reference>
<comment type="function">
    <text evidence="1">May play a role in chaperone-mediated protein folding.</text>
</comment>
<evidence type="ECO:0000256" key="2">
    <source>
        <dbReference type="ARBA" id="ARBA00004496"/>
    </source>
</evidence>
<evidence type="ECO:0000313" key="10">
    <source>
        <dbReference type="Proteomes" id="UP001648503"/>
    </source>
</evidence>
<comment type="similarity">
    <text evidence="3">Belongs to the prefoldin subunit beta family.</text>
</comment>